<keyword evidence="6" id="KW-1185">Reference proteome</keyword>
<evidence type="ECO:0000259" key="3">
    <source>
        <dbReference type="Pfam" id="PF01408"/>
    </source>
</evidence>
<proteinExistence type="inferred from homology"/>
<dbReference type="PANTHER" id="PTHR42840">
    <property type="entry name" value="NAD(P)-BINDING ROSSMANN-FOLD SUPERFAMILY PROTEIN-RELATED"/>
    <property type="match status" value="1"/>
</dbReference>
<evidence type="ECO:0000313" key="6">
    <source>
        <dbReference type="Proteomes" id="UP000321234"/>
    </source>
</evidence>
<dbReference type="Gene3D" id="3.40.50.720">
    <property type="entry name" value="NAD(P)-binding Rossmann-like Domain"/>
    <property type="match status" value="1"/>
</dbReference>
<accession>A0A5C8Z369</accession>
<dbReference type="InterPro" id="IPR036291">
    <property type="entry name" value="NAD(P)-bd_dom_sf"/>
</dbReference>
<feature type="domain" description="Gfo/Idh/MocA-like oxidoreductase N-terminal" evidence="3">
    <location>
        <begin position="1"/>
        <end position="110"/>
    </location>
</feature>
<gene>
    <name evidence="5" type="ORF">FMM08_22060</name>
</gene>
<dbReference type="AlphaFoldDB" id="A0A5C8Z369"/>
<protein>
    <submittedName>
        <fullName evidence="5">Inositol 2-dehydrogenase</fullName>
    </submittedName>
</protein>
<dbReference type="SUPFAM" id="SSF55347">
    <property type="entry name" value="Glyceraldehyde-3-phosphate dehydrogenase-like, C-terminal domain"/>
    <property type="match status" value="1"/>
</dbReference>
<organism evidence="5 6">
    <name type="scientific">Quadrisphaera setariae</name>
    <dbReference type="NCBI Taxonomy" id="2593304"/>
    <lineage>
        <taxon>Bacteria</taxon>
        <taxon>Bacillati</taxon>
        <taxon>Actinomycetota</taxon>
        <taxon>Actinomycetes</taxon>
        <taxon>Kineosporiales</taxon>
        <taxon>Kineosporiaceae</taxon>
        <taxon>Quadrisphaera</taxon>
    </lineage>
</organism>
<dbReference type="GO" id="GO:0000166">
    <property type="term" value="F:nucleotide binding"/>
    <property type="evidence" value="ECO:0007669"/>
    <property type="project" value="InterPro"/>
</dbReference>
<comment type="caution">
    <text evidence="5">The sequence shown here is derived from an EMBL/GenBank/DDBJ whole genome shotgun (WGS) entry which is preliminary data.</text>
</comment>
<dbReference type="PANTHER" id="PTHR42840:SF3">
    <property type="entry name" value="BINDING ROSSMANN FOLD OXIDOREDUCTASE, PUTATIVE (AFU_ORTHOLOGUE AFUA_2G10240)-RELATED"/>
    <property type="match status" value="1"/>
</dbReference>
<reference evidence="5 6" key="1">
    <citation type="submission" date="2019-07" db="EMBL/GenBank/DDBJ databases">
        <title>Quadrisphaera sp. strain DD2A genome sequencing and assembly.</title>
        <authorList>
            <person name="Kim I."/>
        </authorList>
    </citation>
    <scope>NUCLEOTIDE SEQUENCE [LARGE SCALE GENOMIC DNA]</scope>
    <source>
        <strain evidence="5 6">DD2A</strain>
    </source>
</reference>
<name>A0A5C8Z369_9ACTN</name>
<dbReference type="SUPFAM" id="SSF51735">
    <property type="entry name" value="NAD(P)-binding Rossmann-fold domains"/>
    <property type="match status" value="1"/>
</dbReference>
<dbReference type="InterPro" id="IPR000683">
    <property type="entry name" value="Gfo/Idh/MocA-like_OxRdtase_N"/>
</dbReference>
<dbReference type="EMBL" id="VKAC01000020">
    <property type="protein sequence ID" value="TXR51631.1"/>
    <property type="molecule type" value="Genomic_DNA"/>
</dbReference>
<sequence length="332" mass="34333">MVGCGVMGTDHARLLARQVSGAELTRLTDLDPGRATALAEELGALTSPDGPALVAEDDVDAVVVASADATHAALVLAAAAAGKPVLCEKPLAPSLEEAARVVRALDADGTAHLVALGFMRRVDPAHVELREALHRGAVGEPLLVHGTSRGVTAGPGATSESLITGSFVHEADSVPWLLGSPVTAVCWQAPGRTTGTSDLQDPQLLLLRTADGVLTTVEVLLNARYGYDIRCEVVGRSGALALSEAVQTTSLTTRTSDLSRTSAFAADWRPRFAEAYRRELQAWVDGVRGLEAPALATARDGLVAAAVCDAAVRSMRAAVDGAGPWTSVEVPS</sequence>
<evidence type="ECO:0000256" key="1">
    <source>
        <dbReference type="ARBA" id="ARBA00010928"/>
    </source>
</evidence>
<evidence type="ECO:0000313" key="5">
    <source>
        <dbReference type="EMBL" id="TXR51631.1"/>
    </source>
</evidence>
<dbReference type="OrthoDB" id="256869at2"/>
<evidence type="ECO:0000256" key="2">
    <source>
        <dbReference type="ARBA" id="ARBA00023002"/>
    </source>
</evidence>
<dbReference type="Pfam" id="PF22725">
    <property type="entry name" value="GFO_IDH_MocA_C3"/>
    <property type="match status" value="1"/>
</dbReference>
<keyword evidence="2" id="KW-0560">Oxidoreductase</keyword>
<comment type="similarity">
    <text evidence="1">Belongs to the Gfo/Idh/MocA family.</text>
</comment>
<dbReference type="Proteomes" id="UP000321234">
    <property type="component" value="Unassembled WGS sequence"/>
</dbReference>
<evidence type="ECO:0000259" key="4">
    <source>
        <dbReference type="Pfam" id="PF22725"/>
    </source>
</evidence>
<dbReference type="InterPro" id="IPR055170">
    <property type="entry name" value="GFO_IDH_MocA-like_dom"/>
</dbReference>
<feature type="domain" description="GFO/IDH/MocA-like oxidoreductase" evidence="4">
    <location>
        <begin position="127"/>
        <end position="240"/>
    </location>
</feature>
<dbReference type="GO" id="GO:0016491">
    <property type="term" value="F:oxidoreductase activity"/>
    <property type="evidence" value="ECO:0007669"/>
    <property type="project" value="UniProtKB-KW"/>
</dbReference>
<dbReference type="Gene3D" id="3.30.360.10">
    <property type="entry name" value="Dihydrodipicolinate Reductase, domain 2"/>
    <property type="match status" value="1"/>
</dbReference>
<dbReference type="Pfam" id="PF01408">
    <property type="entry name" value="GFO_IDH_MocA"/>
    <property type="match status" value="1"/>
</dbReference>